<gene>
    <name evidence="1" type="ORF">DFR59_101266</name>
</gene>
<comment type="caution">
    <text evidence="1">The sequence shown here is derived from an EMBL/GenBank/DDBJ whole genome shotgun (WGS) entry which is preliminary data.</text>
</comment>
<dbReference type="GO" id="GO:0016740">
    <property type="term" value="F:transferase activity"/>
    <property type="evidence" value="ECO:0007669"/>
    <property type="project" value="UniProtKB-KW"/>
</dbReference>
<keyword evidence="2" id="KW-1185">Reference proteome</keyword>
<name>A0A370GVB3_9BACI</name>
<dbReference type="RefSeq" id="WP_114743823.1">
    <property type="nucleotide sequence ID" value="NZ_QQAY01000001.1"/>
</dbReference>
<proteinExistence type="predicted"/>
<dbReference type="InterPro" id="IPR016181">
    <property type="entry name" value="Acyl_CoA_acyltransferase"/>
</dbReference>
<dbReference type="Proteomes" id="UP000255326">
    <property type="component" value="Unassembled WGS sequence"/>
</dbReference>
<protein>
    <submittedName>
        <fullName evidence="1">Acetyltransferase (GNAT) family protein</fullName>
    </submittedName>
</protein>
<dbReference type="CDD" id="cd04301">
    <property type="entry name" value="NAT_SF"/>
    <property type="match status" value="1"/>
</dbReference>
<organism evidence="1 2">
    <name type="scientific">Falsibacillus pallidus</name>
    <dbReference type="NCBI Taxonomy" id="493781"/>
    <lineage>
        <taxon>Bacteria</taxon>
        <taxon>Bacillati</taxon>
        <taxon>Bacillota</taxon>
        <taxon>Bacilli</taxon>
        <taxon>Bacillales</taxon>
        <taxon>Bacillaceae</taxon>
        <taxon>Falsibacillus</taxon>
    </lineage>
</organism>
<dbReference type="OrthoDB" id="2934055at2"/>
<sequence length="157" mass="18259">MKKNELISRSVGTEDVLLLEQWTKCEDNWLKEELSGFTDVNSFFEYYRSLEGEWRIWENIENEEAIGLTYHMCSAPSNQKPWLGTIVTSPAYRNNRLGRGIIDALGEEMKRSGHKALFAGVPIQQYSWIDFLNKCLFEQLKVESNQKGQFMVMARPL</sequence>
<dbReference type="EMBL" id="QQAY01000001">
    <property type="protein sequence ID" value="RDI47607.1"/>
    <property type="molecule type" value="Genomic_DNA"/>
</dbReference>
<dbReference type="AlphaFoldDB" id="A0A370GVB3"/>
<dbReference type="SUPFAM" id="SSF55729">
    <property type="entry name" value="Acyl-CoA N-acyltransferases (Nat)"/>
    <property type="match status" value="1"/>
</dbReference>
<reference evidence="1 2" key="1">
    <citation type="submission" date="2018-07" db="EMBL/GenBank/DDBJ databases">
        <title>Genomic Encyclopedia of Type Strains, Phase IV (KMG-IV): sequencing the most valuable type-strain genomes for metagenomic binning, comparative biology and taxonomic classification.</title>
        <authorList>
            <person name="Goeker M."/>
        </authorList>
    </citation>
    <scope>NUCLEOTIDE SEQUENCE [LARGE SCALE GENOMIC DNA]</scope>
    <source>
        <strain evidence="1 2">DSM 25281</strain>
    </source>
</reference>
<evidence type="ECO:0000313" key="1">
    <source>
        <dbReference type="EMBL" id="RDI47607.1"/>
    </source>
</evidence>
<dbReference type="Gene3D" id="3.40.630.30">
    <property type="match status" value="1"/>
</dbReference>
<keyword evidence="1" id="KW-0808">Transferase</keyword>
<evidence type="ECO:0000313" key="2">
    <source>
        <dbReference type="Proteomes" id="UP000255326"/>
    </source>
</evidence>
<accession>A0A370GVB3</accession>